<proteinExistence type="inferred from homology"/>
<protein>
    <recommendedName>
        <fullName evidence="8">Glycine--tRNA ligase beta subunit</fullName>
        <ecNumber evidence="8">6.1.1.14</ecNumber>
    </recommendedName>
    <alternativeName>
        <fullName evidence="8">Glycyl-tRNA synthetase beta subunit</fullName>
        <shortName evidence="8">GlyRS</shortName>
    </alternativeName>
</protein>
<sequence>MAHTFLLEIGLEEMPAHVVTPSIQQLVQKTKKYLKEQRISFDDIKSFSTPRRLAVQISGLADKQPDIDEEVKGPAKKIALDKEGNWSKAAQGFTRGQGVTVDDITFKELKGTEYVYVQKHIAGQPVESVLAGLKDVITGMTFPTMMKWGSYHFEYIRPIKWLVALLDDKVIPFKILDVTTDRETRGHRFLGKTITLAQAADYEAALTSEFVIADAKKRKAEIRKQIEKLAADHNWVIKLNPDLLEEVTNLVEWPTAFAGGFDEKYLKIPDEVLITSMRDHQRFFYVLDQNGKLLPHFVSVRNGNADHIQNVIAGNERVLAARLSDAMFFYEEDQKQTIDDYVERLKTVSFHDKISTMYDKMQRVAVIAANLGQKLGLNDTQIKDLVRAAHIYKFDLVTGMVGEFAELQGVMGEKYALLNGENPVVAQAIREHYMPISADGDLPESTVGAVLAIADKIDSILTFFAAEMIPSGSNDPYALRRQATGIVRIIRTNKWHFNQEMVADAIDAEVSANVAPDLDQKAQIKAVGDFLRDRIKVTLLGEKVKHDIVDAVIGGPNTDLLDNFTVAQVLTDHQNDDDFKGTIEALTRVLRIAQKADKAKVTAVDTSLFDNDSEPKLHDAVDQVAEQASELDIPAYYNALAALKPVINDYFEATMVMADDEAVKNNRLSQLSQLSDLILRLGDLNQLIVK</sequence>
<keyword evidence="10" id="KW-1185">Reference proteome</keyword>
<dbReference type="GO" id="GO:0006426">
    <property type="term" value="P:glycyl-tRNA aminoacylation"/>
    <property type="evidence" value="ECO:0007669"/>
    <property type="project" value="UniProtKB-UniRule"/>
</dbReference>
<comment type="subunit">
    <text evidence="8">Tetramer of two alpha and two beta subunits.</text>
</comment>
<comment type="catalytic activity">
    <reaction evidence="7 8">
        <text>tRNA(Gly) + glycine + ATP = glycyl-tRNA(Gly) + AMP + diphosphate</text>
        <dbReference type="Rhea" id="RHEA:16013"/>
        <dbReference type="Rhea" id="RHEA-COMP:9664"/>
        <dbReference type="Rhea" id="RHEA-COMP:9683"/>
        <dbReference type="ChEBI" id="CHEBI:30616"/>
        <dbReference type="ChEBI" id="CHEBI:33019"/>
        <dbReference type="ChEBI" id="CHEBI:57305"/>
        <dbReference type="ChEBI" id="CHEBI:78442"/>
        <dbReference type="ChEBI" id="CHEBI:78522"/>
        <dbReference type="ChEBI" id="CHEBI:456215"/>
        <dbReference type="EC" id="6.1.1.14"/>
    </reaction>
</comment>
<gene>
    <name evidence="8 9" type="primary">glyS</name>
    <name evidence="9" type="ORF">IWT30_01542</name>
</gene>
<dbReference type="PANTHER" id="PTHR30075">
    <property type="entry name" value="GLYCYL-TRNA SYNTHETASE"/>
    <property type="match status" value="1"/>
</dbReference>
<evidence type="ECO:0000256" key="5">
    <source>
        <dbReference type="ARBA" id="ARBA00022917"/>
    </source>
</evidence>
<dbReference type="PRINTS" id="PR01045">
    <property type="entry name" value="TRNASYNTHGB"/>
</dbReference>
<keyword evidence="6 8" id="KW-0030">Aminoacyl-tRNA synthetase</keyword>
<dbReference type="GO" id="GO:0005829">
    <property type="term" value="C:cytosol"/>
    <property type="evidence" value="ECO:0007669"/>
    <property type="project" value="TreeGrafter"/>
</dbReference>
<dbReference type="NCBIfam" id="TIGR00211">
    <property type="entry name" value="glyS"/>
    <property type="match status" value="1"/>
</dbReference>
<keyword evidence="3 8" id="KW-0547">Nucleotide-binding</keyword>
<dbReference type="InterPro" id="IPR015944">
    <property type="entry name" value="Gly-tRNA-synth_bsu"/>
</dbReference>
<keyword evidence="8" id="KW-0963">Cytoplasm</keyword>
<keyword evidence="2 8" id="KW-0436">Ligase</keyword>
<dbReference type="GO" id="GO:0005524">
    <property type="term" value="F:ATP binding"/>
    <property type="evidence" value="ECO:0007669"/>
    <property type="project" value="UniProtKB-UniRule"/>
</dbReference>
<organism evidence="9 10">
    <name type="scientific">Secundilactobacillus mixtipabuli</name>
    <dbReference type="NCBI Taxonomy" id="1435342"/>
    <lineage>
        <taxon>Bacteria</taxon>
        <taxon>Bacillati</taxon>
        <taxon>Bacillota</taxon>
        <taxon>Bacilli</taxon>
        <taxon>Lactobacillales</taxon>
        <taxon>Lactobacillaceae</taxon>
        <taxon>Secundilactobacillus</taxon>
    </lineage>
</organism>
<dbReference type="InterPro" id="IPR006194">
    <property type="entry name" value="Gly-tRNA-synth_heterodimer"/>
</dbReference>
<dbReference type="PROSITE" id="PS50861">
    <property type="entry name" value="AA_TRNA_LIGASE_II_GLYAB"/>
    <property type="match status" value="1"/>
</dbReference>
<evidence type="ECO:0000256" key="7">
    <source>
        <dbReference type="ARBA" id="ARBA00047937"/>
    </source>
</evidence>
<dbReference type="EC" id="6.1.1.14" evidence="8"/>
<dbReference type="OrthoDB" id="9775440at2"/>
<dbReference type="Proteomes" id="UP000198374">
    <property type="component" value="Unassembled WGS sequence"/>
</dbReference>
<dbReference type="AlphaFoldDB" id="A0A1Z5ICW2"/>
<evidence type="ECO:0000256" key="4">
    <source>
        <dbReference type="ARBA" id="ARBA00022840"/>
    </source>
</evidence>
<keyword evidence="5 8" id="KW-0648">Protein biosynthesis</keyword>
<accession>A0A1Z5ICW2</accession>
<dbReference type="EMBL" id="BCMF01000006">
    <property type="protein sequence ID" value="GAW99572.1"/>
    <property type="molecule type" value="Genomic_DNA"/>
</dbReference>
<dbReference type="RefSeq" id="WP_089109359.1">
    <property type="nucleotide sequence ID" value="NZ_BCMF01000006.1"/>
</dbReference>
<dbReference type="HAMAP" id="MF_00255">
    <property type="entry name" value="Gly_tRNA_synth_beta"/>
    <property type="match status" value="1"/>
</dbReference>
<evidence type="ECO:0000313" key="9">
    <source>
        <dbReference type="EMBL" id="GAW99572.1"/>
    </source>
</evidence>
<evidence type="ECO:0000256" key="2">
    <source>
        <dbReference type="ARBA" id="ARBA00022598"/>
    </source>
</evidence>
<reference evidence="9 10" key="1">
    <citation type="submission" date="2015-11" db="EMBL/GenBank/DDBJ databases">
        <title>Draft genome sequences of new species of the genus Lactobacillus isolated from orchardgrass silage.</title>
        <authorList>
            <person name="Tohno M."/>
            <person name="Tanizawa Y."/>
            <person name="Arita M."/>
        </authorList>
    </citation>
    <scope>NUCLEOTIDE SEQUENCE [LARGE SCALE GENOMIC DNA]</scope>
    <source>
        <strain evidence="9 10">IWT30</strain>
    </source>
</reference>
<name>A0A1Z5ICW2_9LACO</name>
<evidence type="ECO:0000256" key="1">
    <source>
        <dbReference type="ARBA" id="ARBA00008226"/>
    </source>
</evidence>
<evidence type="ECO:0000313" key="10">
    <source>
        <dbReference type="Proteomes" id="UP000198374"/>
    </source>
</evidence>
<comment type="caution">
    <text evidence="9">The sequence shown here is derived from an EMBL/GenBank/DDBJ whole genome shotgun (WGS) entry which is preliminary data.</text>
</comment>
<dbReference type="PANTHER" id="PTHR30075:SF2">
    <property type="entry name" value="GLYCINE--TRNA LIGASE, CHLOROPLASTIC_MITOCHONDRIAL 2"/>
    <property type="match status" value="1"/>
</dbReference>
<comment type="similarity">
    <text evidence="1 8">Belongs to the class-II aminoacyl-tRNA synthetase family.</text>
</comment>
<dbReference type="Pfam" id="PF02092">
    <property type="entry name" value="tRNA_synt_2f"/>
    <property type="match status" value="1"/>
</dbReference>
<keyword evidence="4 8" id="KW-0067">ATP-binding</keyword>
<evidence type="ECO:0000256" key="3">
    <source>
        <dbReference type="ARBA" id="ARBA00022741"/>
    </source>
</evidence>
<evidence type="ECO:0000256" key="6">
    <source>
        <dbReference type="ARBA" id="ARBA00023146"/>
    </source>
</evidence>
<comment type="subcellular location">
    <subcellularLocation>
        <location evidence="8">Cytoplasm</location>
    </subcellularLocation>
</comment>
<dbReference type="SUPFAM" id="SSF109604">
    <property type="entry name" value="HD-domain/PDEase-like"/>
    <property type="match status" value="1"/>
</dbReference>
<evidence type="ECO:0000256" key="8">
    <source>
        <dbReference type="HAMAP-Rule" id="MF_00255"/>
    </source>
</evidence>
<dbReference type="GO" id="GO:0004820">
    <property type="term" value="F:glycine-tRNA ligase activity"/>
    <property type="evidence" value="ECO:0007669"/>
    <property type="project" value="UniProtKB-UniRule"/>
</dbReference>